<feature type="domain" description="Quinate/shikimate 5-dehydrogenase/glutamyl-tRNA reductase" evidence="1">
    <location>
        <begin position="169"/>
        <end position="299"/>
    </location>
</feature>
<dbReference type="GO" id="GO:0008883">
    <property type="term" value="F:glutamyl-tRNA reductase activity"/>
    <property type="evidence" value="ECO:0007669"/>
    <property type="project" value="InterPro"/>
</dbReference>
<dbReference type="AlphaFoldDB" id="A0A4S4G2I1"/>
<dbReference type="InterPro" id="IPR036343">
    <property type="entry name" value="GluRdtase_N_sf"/>
</dbReference>
<evidence type="ECO:0000313" key="4">
    <source>
        <dbReference type="Proteomes" id="UP000308978"/>
    </source>
</evidence>
<feature type="domain" description="Glutamyl-tRNA reductase N-terminal" evidence="2">
    <location>
        <begin position="7"/>
        <end position="150"/>
    </location>
</feature>
<dbReference type="Proteomes" id="UP000308978">
    <property type="component" value="Unassembled WGS sequence"/>
</dbReference>
<dbReference type="Gene3D" id="3.40.50.720">
    <property type="entry name" value="NAD(P)-binding Rossmann-like Domain"/>
    <property type="match status" value="1"/>
</dbReference>
<dbReference type="EMBL" id="SSTJ01000007">
    <property type="protein sequence ID" value="THG37184.1"/>
    <property type="molecule type" value="Genomic_DNA"/>
</dbReference>
<evidence type="ECO:0000259" key="1">
    <source>
        <dbReference type="Pfam" id="PF01488"/>
    </source>
</evidence>
<protein>
    <recommendedName>
        <fullName evidence="5">Quinate/shikimate 5-dehydrogenase/glutamyl-tRNA reductase domain-containing protein</fullName>
    </recommendedName>
</protein>
<dbReference type="RefSeq" id="WP_136434529.1">
    <property type="nucleotide sequence ID" value="NZ_SSTJ01000007.1"/>
</dbReference>
<evidence type="ECO:0000313" key="3">
    <source>
        <dbReference type="EMBL" id="THG37184.1"/>
    </source>
</evidence>
<evidence type="ECO:0000259" key="2">
    <source>
        <dbReference type="Pfam" id="PF05201"/>
    </source>
</evidence>
<reference evidence="3 4" key="1">
    <citation type="submission" date="2019-04" db="EMBL/GenBank/DDBJ databases">
        <title>Microbes associate with the intestines of laboratory mice.</title>
        <authorList>
            <person name="Navarre W."/>
            <person name="Wong E."/>
            <person name="Huang K.C."/>
            <person name="Tropini C."/>
            <person name="Ng K."/>
            <person name="Yu B."/>
        </authorList>
    </citation>
    <scope>NUCLEOTIDE SEQUENCE [LARGE SCALE GENOMIC DNA]</scope>
    <source>
        <strain evidence="3 4">NM80_B27</strain>
    </source>
</reference>
<dbReference type="PANTHER" id="PTHR43013:SF1">
    <property type="entry name" value="GLUTAMYL-TRNA REDUCTASE"/>
    <property type="match status" value="1"/>
</dbReference>
<dbReference type="GO" id="GO:0019353">
    <property type="term" value="P:protoporphyrinogen IX biosynthetic process from glutamate"/>
    <property type="evidence" value="ECO:0007669"/>
    <property type="project" value="TreeGrafter"/>
</dbReference>
<dbReference type="SUPFAM" id="SSF69742">
    <property type="entry name" value="Glutamyl tRNA-reductase catalytic, N-terminal domain"/>
    <property type="match status" value="1"/>
</dbReference>
<dbReference type="InterPro" id="IPR015895">
    <property type="entry name" value="4pyrrol_synth_GluRdtase_N"/>
</dbReference>
<gene>
    <name evidence="3" type="ORF">E5986_06925</name>
</gene>
<name>A0A4S4G2I1_9ACTN</name>
<sequence>MTLVMVGANPRRAPFLPLSASLAGKGALGAVLTALAGHRSVAEALVLATGERFEVYVVVEDGVDSFDLVLGLLGSAANAGADLAAHGYFAEGADAAAHLFAAVAAIDEFAAADEDMAAAWCAGVAPARARGSFGPRLEALGDAARALAARLAAADGAETADAIGATVAELARRVFDHLDRRQVLAVGDDGLVAAAVAALAQAGVGRFSFVGAALAPHGAAQASPVVSAEALPVALGNADIVVAAPGAVPLLDKRAVRAAMRSRRGRAMLLVDVSAGHAAIDSRAASIDDAFLYTRDDLVRLTQDAPWSQAGRAAQRRAAVAEAVRDFSYQLA</sequence>
<comment type="caution">
    <text evidence="3">The sequence shown here is derived from an EMBL/GenBank/DDBJ whole genome shotgun (WGS) entry which is preliminary data.</text>
</comment>
<dbReference type="InterPro" id="IPR006151">
    <property type="entry name" value="Shikm_DH/Glu-tRNA_Rdtase"/>
</dbReference>
<dbReference type="GO" id="GO:0050661">
    <property type="term" value="F:NADP binding"/>
    <property type="evidence" value="ECO:0007669"/>
    <property type="project" value="InterPro"/>
</dbReference>
<evidence type="ECO:0008006" key="5">
    <source>
        <dbReference type="Google" id="ProtNLM"/>
    </source>
</evidence>
<dbReference type="Pfam" id="PF01488">
    <property type="entry name" value="Shikimate_DH"/>
    <property type="match status" value="1"/>
</dbReference>
<accession>A0A4S4G2I1</accession>
<dbReference type="PANTHER" id="PTHR43013">
    <property type="entry name" value="GLUTAMYL-TRNA REDUCTASE"/>
    <property type="match status" value="1"/>
</dbReference>
<dbReference type="Gene3D" id="3.30.460.30">
    <property type="entry name" value="Glutamyl-tRNA reductase, N-terminal domain"/>
    <property type="match status" value="1"/>
</dbReference>
<organism evidence="3 4">
    <name type="scientific">Adlercreutzia caecimuris</name>
    <dbReference type="NCBI Taxonomy" id="671266"/>
    <lineage>
        <taxon>Bacteria</taxon>
        <taxon>Bacillati</taxon>
        <taxon>Actinomycetota</taxon>
        <taxon>Coriobacteriia</taxon>
        <taxon>Eggerthellales</taxon>
        <taxon>Eggerthellaceae</taxon>
        <taxon>Adlercreutzia</taxon>
    </lineage>
</organism>
<dbReference type="Pfam" id="PF05201">
    <property type="entry name" value="GlutR_N"/>
    <property type="match status" value="1"/>
</dbReference>
<proteinExistence type="predicted"/>